<evidence type="ECO:0000256" key="8">
    <source>
        <dbReference type="RuleBase" id="RU000688"/>
    </source>
</evidence>
<reference evidence="12 13" key="1">
    <citation type="submission" date="2018-04" db="EMBL/GenBank/DDBJ databases">
        <title>The genome of golden apple snail Pomacea canaliculata provides insight into stress tolerance and invasive adaptation.</title>
        <authorList>
            <person name="Liu C."/>
            <person name="Liu B."/>
            <person name="Ren Y."/>
            <person name="Zhang Y."/>
            <person name="Wang H."/>
            <person name="Li S."/>
            <person name="Jiang F."/>
            <person name="Yin L."/>
            <person name="Zhang G."/>
            <person name="Qian W."/>
            <person name="Fan W."/>
        </authorList>
    </citation>
    <scope>NUCLEOTIDE SEQUENCE [LARGE SCALE GENOMIC DNA]</scope>
    <source>
        <strain evidence="12">SZHN2017</strain>
        <tissue evidence="12">Muscle</tissue>
    </source>
</reference>
<dbReference type="EMBL" id="PZQS01000012">
    <property type="protein sequence ID" value="PVD20491.1"/>
    <property type="molecule type" value="Genomic_DNA"/>
</dbReference>
<feature type="transmembrane region" description="Helical" evidence="10">
    <location>
        <begin position="187"/>
        <end position="205"/>
    </location>
</feature>
<dbReference type="PANTHER" id="PTHR46061">
    <property type="entry name" value="THYROTROPIN-RELEASING HORMONE RECEPTOR"/>
    <property type="match status" value="1"/>
</dbReference>
<dbReference type="PRINTS" id="PR00751">
    <property type="entry name" value="THYROLIBRINR"/>
</dbReference>
<dbReference type="GO" id="GO:0016020">
    <property type="term" value="C:membrane"/>
    <property type="evidence" value="ECO:0007669"/>
    <property type="project" value="UniProtKB-SubCell"/>
</dbReference>
<evidence type="ECO:0000256" key="6">
    <source>
        <dbReference type="ARBA" id="ARBA00023136"/>
    </source>
</evidence>
<feature type="domain" description="G-protein coupled receptors family 1 profile" evidence="11">
    <location>
        <begin position="82"/>
        <end position="360"/>
    </location>
</feature>
<feature type="transmembrane region" description="Helical" evidence="10">
    <location>
        <begin position="62"/>
        <end position="90"/>
    </location>
</feature>
<dbReference type="SUPFAM" id="SSF81321">
    <property type="entry name" value="Family A G protein-coupled receptor-like"/>
    <property type="match status" value="1"/>
</dbReference>
<keyword evidence="13" id="KW-1185">Reference proteome</keyword>
<feature type="region of interest" description="Disordered" evidence="9">
    <location>
        <begin position="274"/>
        <end position="295"/>
    </location>
</feature>
<evidence type="ECO:0000256" key="2">
    <source>
        <dbReference type="ARBA" id="ARBA00004370"/>
    </source>
</evidence>
<feature type="transmembrane region" description="Helical" evidence="10">
    <location>
        <begin position="240"/>
        <end position="262"/>
    </location>
</feature>
<comment type="subcellular location">
    <subcellularLocation>
        <location evidence="2">Membrane</location>
    </subcellularLocation>
</comment>
<keyword evidence="8" id="KW-0297">G-protein coupled receptor</keyword>
<evidence type="ECO:0000256" key="4">
    <source>
        <dbReference type="ARBA" id="ARBA00022692"/>
    </source>
</evidence>
<dbReference type="InterPro" id="IPR002120">
    <property type="entry name" value="TRH_rcpt_1"/>
</dbReference>
<evidence type="ECO:0000313" key="13">
    <source>
        <dbReference type="Proteomes" id="UP000245119"/>
    </source>
</evidence>
<evidence type="ECO:0000256" key="3">
    <source>
        <dbReference type="ARBA" id="ARBA00018873"/>
    </source>
</evidence>
<feature type="compositionally biased region" description="Polar residues" evidence="9">
    <location>
        <begin position="22"/>
        <end position="35"/>
    </location>
</feature>
<dbReference type="InterPro" id="IPR000276">
    <property type="entry name" value="GPCR_Rhodpsn"/>
</dbReference>
<dbReference type="Proteomes" id="UP000245119">
    <property type="component" value="Linkage Group LG12"/>
</dbReference>
<dbReference type="PROSITE" id="PS00237">
    <property type="entry name" value="G_PROTEIN_RECEP_F1_1"/>
    <property type="match status" value="1"/>
</dbReference>
<organism evidence="12 13">
    <name type="scientific">Pomacea canaliculata</name>
    <name type="common">Golden apple snail</name>
    <dbReference type="NCBI Taxonomy" id="400727"/>
    <lineage>
        <taxon>Eukaryota</taxon>
        <taxon>Metazoa</taxon>
        <taxon>Spiralia</taxon>
        <taxon>Lophotrochozoa</taxon>
        <taxon>Mollusca</taxon>
        <taxon>Gastropoda</taxon>
        <taxon>Caenogastropoda</taxon>
        <taxon>Architaenioglossa</taxon>
        <taxon>Ampullarioidea</taxon>
        <taxon>Ampullariidae</taxon>
        <taxon>Pomacea</taxon>
    </lineage>
</organism>
<gene>
    <name evidence="12" type="ORF">C0Q70_18647</name>
</gene>
<feature type="transmembrane region" description="Helical" evidence="10">
    <location>
        <begin position="304"/>
        <end position="322"/>
    </location>
</feature>
<protein>
    <recommendedName>
        <fullName evidence="3">Thyrotropin-releasing hormone receptor</fullName>
    </recommendedName>
    <alternativeName>
        <fullName evidence="7">Thyroliberin receptor</fullName>
    </alternativeName>
</protein>
<dbReference type="PRINTS" id="PR00237">
    <property type="entry name" value="GPCRRHODOPSN"/>
</dbReference>
<feature type="transmembrane region" description="Helical" evidence="10">
    <location>
        <begin position="342"/>
        <end position="362"/>
    </location>
</feature>
<evidence type="ECO:0000313" key="12">
    <source>
        <dbReference type="EMBL" id="PVD20491.1"/>
    </source>
</evidence>
<feature type="region of interest" description="Disordered" evidence="9">
    <location>
        <begin position="22"/>
        <end position="41"/>
    </location>
</feature>
<feature type="compositionally biased region" description="Basic and acidic residues" evidence="9">
    <location>
        <begin position="276"/>
        <end position="295"/>
    </location>
</feature>
<proteinExistence type="inferred from homology"/>
<keyword evidence="8" id="KW-0675">Receptor</keyword>
<dbReference type="STRING" id="400727.A0A2T7NH42"/>
<keyword evidence="5 10" id="KW-1133">Transmembrane helix</keyword>
<dbReference type="Pfam" id="PF00001">
    <property type="entry name" value="7tm_1"/>
    <property type="match status" value="1"/>
</dbReference>
<dbReference type="PROSITE" id="PS50262">
    <property type="entry name" value="G_PROTEIN_RECEP_F1_2"/>
    <property type="match status" value="1"/>
</dbReference>
<sequence>MAVTSTIARGITQTLEQMSPYQNSLSSSPYNQTPGDGSLAFETQGGSSNGTHLLPLPTYYSALYRAIAVTLSSIIFTVGFVGNVLVVIVIARTRSMHTTTNCYLLSLAVADCLVLLAATLPAVPETFFQVDEWPFGRALCSILIYAQYAGIDASSLSIAAFTVERYIAICHPIRAQTICTVSRAKRIILALWLFTVVYCGPWLWLTDLRVVTQAGGGAIMRCEFRLARASYLTLYMIDLILFYFLPFVISAVLYCLIGRILLITSLQHARDRHKRAAPERHRPFDKGRQQEKVAKRRSDSRVQVIRMLIVVVVVFATLWMPYRVMVVYNSFAEHKYLNLWFLMFSRTLIYINCAINPILYNVMSVKFRRAFKNHLCCGECPDQTS</sequence>
<evidence type="ECO:0000256" key="5">
    <source>
        <dbReference type="ARBA" id="ARBA00022989"/>
    </source>
</evidence>
<feature type="transmembrane region" description="Helical" evidence="10">
    <location>
        <begin position="102"/>
        <end position="122"/>
    </location>
</feature>
<dbReference type="GO" id="GO:0004997">
    <property type="term" value="F:thyrotropin-releasing hormone receptor activity"/>
    <property type="evidence" value="ECO:0007669"/>
    <property type="project" value="InterPro"/>
</dbReference>
<comment type="similarity">
    <text evidence="8">Belongs to the G-protein coupled receptor 1 family.</text>
</comment>
<keyword evidence="4 8" id="KW-0812">Transmembrane</keyword>
<dbReference type="OrthoDB" id="5987936at2759"/>
<dbReference type="SMART" id="SM01381">
    <property type="entry name" value="7TM_GPCR_Srsx"/>
    <property type="match status" value="1"/>
</dbReference>
<keyword evidence="6 10" id="KW-0472">Membrane</keyword>
<dbReference type="PANTHER" id="PTHR46061:SF3">
    <property type="entry name" value="THYROTROPIN-RELEASING HORMONE RECEPTOR"/>
    <property type="match status" value="1"/>
</dbReference>
<dbReference type="Gene3D" id="1.20.1070.10">
    <property type="entry name" value="Rhodopsin 7-helix transmembrane proteins"/>
    <property type="match status" value="1"/>
</dbReference>
<dbReference type="InterPro" id="IPR017452">
    <property type="entry name" value="GPCR_Rhodpsn_7TM"/>
</dbReference>
<comment type="caution">
    <text evidence="12">The sequence shown here is derived from an EMBL/GenBank/DDBJ whole genome shotgun (WGS) entry which is preliminary data.</text>
</comment>
<keyword evidence="8" id="KW-0807">Transducer</keyword>
<feature type="transmembrane region" description="Helical" evidence="10">
    <location>
        <begin position="142"/>
        <end position="167"/>
    </location>
</feature>
<evidence type="ECO:0000259" key="11">
    <source>
        <dbReference type="PROSITE" id="PS50262"/>
    </source>
</evidence>
<evidence type="ECO:0000256" key="1">
    <source>
        <dbReference type="ARBA" id="ARBA00004100"/>
    </source>
</evidence>
<dbReference type="PRINTS" id="PR01846">
    <property type="entry name" value="TRHRFAMILY"/>
</dbReference>
<accession>A0A2T7NH42</accession>
<evidence type="ECO:0000256" key="9">
    <source>
        <dbReference type="SAM" id="MobiDB-lite"/>
    </source>
</evidence>
<evidence type="ECO:0000256" key="10">
    <source>
        <dbReference type="SAM" id="Phobius"/>
    </source>
</evidence>
<dbReference type="AlphaFoldDB" id="A0A2T7NH42"/>
<name>A0A2T7NH42_POMCA</name>
<dbReference type="CDD" id="cd14995">
    <property type="entry name" value="7tmA_TRH-R"/>
    <property type="match status" value="1"/>
</dbReference>
<comment type="function">
    <text evidence="1">Receptor for thyrotropin-releasing hormone (TRH). Upon ligand binding, this G-protein-coupled receptor triggers activation of the phosphatidylinositol (IP3)-calcium-protein kinase C (PKC) pathway.</text>
</comment>
<evidence type="ECO:0000256" key="7">
    <source>
        <dbReference type="ARBA" id="ARBA00032251"/>
    </source>
</evidence>